<accession>A0A7M6DMS0</accession>
<proteinExistence type="predicted"/>
<protein>
    <submittedName>
        <fullName evidence="1">Uncharacterized protein</fullName>
    </submittedName>
</protein>
<name>A0A7M6DMS0_9CNID</name>
<organism evidence="1 2">
    <name type="scientific">Clytia hemisphaerica</name>
    <dbReference type="NCBI Taxonomy" id="252671"/>
    <lineage>
        <taxon>Eukaryota</taxon>
        <taxon>Metazoa</taxon>
        <taxon>Cnidaria</taxon>
        <taxon>Hydrozoa</taxon>
        <taxon>Hydroidolina</taxon>
        <taxon>Leptothecata</taxon>
        <taxon>Obeliida</taxon>
        <taxon>Clytiidae</taxon>
        <taxon>Clytia</taxon>
    </lineage>
</organism>
<sequence>MDQLSILLSMQSFLLRRNHGQLLHNVLLCYSVFSVKPCVPSLRTSLTTKLCLSGHFNHSSIDNGVFDCFFLASSFSSIEDKLVFDSLSSVVEVNLFPLRNHLLCILLIRYVELSF</sequence>
<keyword evidence="2" id="KW-1185">Reference proteome</keyword>
<dbReference type="Proteomes" id="UP000594262">
    <property type="component" value="Unplaced"/>
</dbReference>
<evidence type="ECO:0000313" key="2">
    <source>
        <dbReference type="Proteomes" id="UP000594262"/>
    </source>
</evidence>
<reference evidence="1" key="1">
    <citation type="submission" date="2021-01" db="UniProtKB">
        <authorList>
            <consortium name="EnsemblMetazoa"/>
        </authorList>
    </citation>
    <scope>IDENTIFICATION</scope>
</reference>
<dbReference type="AlphaFoldDB" id="A0A7M6DMS0"/>
<dbReference type="EnsemblMetazoa" id="CLYHEMT016740.1">
    <property type="protein sequence ID" value="CLYHEMP016740.1"/>
    <property type="gene ID" value="CLYHEMG016740"/>
</dbReference>
<evidence type="ECO:0000313" key="1">
    <source>
        <dbReference type="EnsemblMetazoa" id="CLYHEMP016740.1"/>
    </source>
</evidence>